<accession>A0ABM1GL70</accession>
<keyword evidence="9" id="KW-1185">Reference proteome</keyword>
<evidence type="ECO:0000313" key="9">
    <source>
        <dbReference type="Proteomes" id="UP000694930"/>
    </source>
</evidence>
<dbReference type="PANTHER" id="PTHR22930">
    <property type="match status" value="1"/>
</dbReference>
<dbReference type="Proteomes" id="UP000694930">
    <property type="component" value="Chromosome 4"/>
</dbReference>
<dbReference type="InterPro" id="IPR045249">
    <property type="entry name" value="HARBI1-like"/>
</dbReference>
<organism evidence="9 10">
    <name type="scientific">Solanum pennellii</name>
    <name type="common">Tomato</name>
    <name type="synonym">Lycopersicon pennellii</name>
    <dbReference type="NCBI Taxonomy" id="28526"/>
    <lineage>
        <taxon>Eukaryota</taxon>
        <taxon>Viridiplantae</taxon>
        <taxon>Streptophyta</taxon>
        <taxon>Embryophyta</taxon>
        <taxon>Tracheophyta</taxon>
        <taxon>Spermatophyta</taxon>
        <taxon>Magnoliopsida</taxon>
        <taxon>eudicotyledons</taxon>
        <taxon>Gunneridae</taxon>
        <taxon>Pentapetalae</taxon>
        <taxon>asterids</taxon>
        <taxon>lamiids</taxon>
        <taxon>Solanales</taxon>
        <taxon>Solanaceae</taxon>
        <taxon>Solanoideae</taxon>
        <taxon>Solaneae</taxon>
        <taxon>Solanum</taxon>
        <taxon>Solanum subgen. Lycopersicon</taxon>
    </lineage>
</organism>
<evidence type="ECO:0000256" key="1">
    <source>
        <dbReference type="ARBA" id="ARBA00001968"/>
    </source>
</evidence>
<feature type="domain" description="DDE Tnp4" evidence="8">
    <location>
        <begin position="34"/>
        <end position="132"/>
    </location>
</feature>
<reference evidence="9" key="1">
    <citation type="journal article" date="2014" name="Nat. Genet.">
        <title>The genome of the stress-tolerant wild tomato species Solanum pennellii.</title>
        <authorList>
            <person name="Bolger A."/>
            <person name="Scossa F."/>
            <person name="Bolger M.E."/>
            <person name="Lanz C."/>
            <person name="Maumus F."/>
            <person name="Tohge T."/>
            <person name="Quesneville H."/>
            <person name="Alseekh S."/>
            <person name="Sorensen I."/>
            <person name="Lichtenstein G."/>
            <person name="Fich E.A."/>
            <person name="Conte M."/>
            <person name="Keller H."/>
            <person name="Schneeberger K."/>
            <person name="Schwacke R."/>
            <person name="Ofner I."/>
            <person name="Vrebalov J."/>
            <person name="Xu Y."/>
            <person name="Osorio S."/>
            <person name="Aflitos S.A."/>
            <person name="Schijlen E."/>
            <person name="Jimenez-Gomez J.M."/>
            <person name="Ryngajllo M."/>
            <person name="Kimura S."/>
            <person name="Kumar R."/>
            <person name="Koenig D."/>
            <person name="Headland L.R."/>
            <person name="Maloof J.N."/>
            <person name="Sinha N."/>
            <person name="van Ham R.C."/>
            <person name="Lankhorst R.K."/>
            <person name="Mao L."/>
            <person name="Vogel A."/>
            <person name="Arsova B."/>
            <person name="Panstruga R."/>
            <person name="Fei Z."/>
            <person name="Rose J.K."/>
            <person name="Zamir D."/>
            <person name="Carrari F."/>
            <person name="Giovannoni J.J."/>
            <person name="Weigel D."/>
            <person name="Usadel B."/>
            <person name="Fernie A.R."/>
        </authorList>
    </citation>
    <scope>NUCLEOTIDE SEQUENCE [LARGE SCALE GENOMIC DNA]</scope>
    <source>
        <strain evidence="9">cv. LA0716</strain>
    </source>
</reference>
<keyword evidence="7" id="KW-0539">Nucleus</keyword>
<dbReference type="RefSeq" id="XP_015072713.1">
    <property type="nucleotide sequence ID" value="XM_015217227.1"/>
</dbReference>
<sequence length="183" mass="21570">MDRNAFHTLVLLTKDIGGLTDSKSSAVDGRVLRDAIVRRNGNYYLCDGGYTNGKGFLSPYRGYRYWLKDWRGDNPSPRCKEELFNMRHARARNVIERAFGLLKGRWGILRSPSWYSVKVHNRIISACCLIHNFIRREMEVDPLDIDVEEQMEYQHENIDVVESSEKWTTWRDEFAQSMWNARF</sequence>
<keyword evidence="4" id="KW-0540">Nuclease</keyword>
<dbReference type="Pfam" id="PF13359">
    <property type="entry name" value="DDE_Tnp_4"/>
    <property type="match status" value="1"/>
</dbReference>
<evidence type="ECO:0000256" key="6">
    <source>
        <dbReference type="ARBA" id="ARBA00022801"/>
    </source>
</evidence>
<keyword evidence="5" id="KW-0479">Metal-binding</keyword>
<evidence type="ECO:0000256" key="4">
    <source>
        <dbReference type="ARBA" id="ARBA00022722"/>
    </source>
</evidence>
<comment type="subcellular location">
    <subcellularLocation>
        <location evidence="2">Nucleus</location>
    </subcellularLocation>
</comment>
<dbReference type="PANTHER" id="PTHR22930:SF239">
    <property type="entry name" value="DDE TNP4 DOMAIN-CONTAINING PROTEIN"/>
    <property type="match status" value="1"/>
</dbReference>
<protein>
    <submittedName>
        <fullName evidence="10">Uncharacterized protein LOC107016911</fullName>
    </submittedName>
</protein>
<comment type="similarity">
    <text evidence="3">Belongs to the HARBI1 family.</text>
</comment>
<comment type="cofactor">
    <cofactor evidence="1">
        <name>a divalent metal cation</name>
        <dbReference type="ChEBI" id="CHEBI:60240"/>
    </cofactor>
</comment>
<proteinExistence type="inferred from homology"/>
<evidence type="ECO:0000256" key="2">
    <source>
        <dbReference type="ARBA" id="ARBA00004123"/>
    </source>
</evidence>
<gene>
    <name evidence="10" type="primary">LOC107016911</name>
</gene>
<keyword evidence="6" id="KW-0378">Hydrolase</keyword>
<dbReference type="GeneID" id="107016911"/>
<dbReference type="InterPro" id="IPR027806">
    <property type="entry name" value="HARBI1_dom"/>
</dbReference>
<evidence type="ECO:0000256" key="5">
    <source>
        <dbReference type="ARBA" id="ARBA00022723"/>
    </source>
</evidence>
<evidence type="ECO:0000313" key="10">
    <source>
        <dbReference type="RefSeq" id="XP_015072713.1"/>
    </source>
</evidence>
<evidence type="ECO:0000256" key="7">
    <source>
        <dbReference type="ARBA" id="ARBA00023242"/>
    </source>
</evidence>
<evidence type="ECO:0000259" key="8">
    <source>
        <dbReference type="Pfam" id="PF13359"/>
    </source>
</evidence>
<name>A0ABM1GL70_SOLPN</name>
<reference evidence="10" key="2">
    <citation type="submission" date="2025-08" db="UniProtKB">
        <authorList>
            <consortium name="RefSeq"/>
        </authorList>
    </citation>
    <scope>IDENTIFICATION</scope>
</reference>
<evidence type="ECO:0000256" key="3">
    <source>
        <dbReference type="ARBA" id="ARBA00006958"/>
    </source>
</evidence>